<reference evidence="4 5" key="1">
    <citation type="submission" date="2018-03" db="EMBL/GenBank/DDBJ databases">
        <title>Whole genome sequencing of Histamine producing bacteria.</title>
        <authorList>
            <person name="Butler K."/>
        </authorList>
    </citation>
    <scope>NUCLEOTIDE SEQUENCE [LARGE SCALE GENOMIC DNA]</scope>
    <source>
        <strain evidence="4 5">ATCC 19614</strain>
    </source>
</reference>
<dbReference type="InterPro" id="IPR007809">
    <property type="entry name" value="FlgN-like"/>
</dbReference>
<comment type="similarity">
    <text evidence="2">Belongs to the FlgN family.</text>
</comment>
<keyword evidence="4" id="KW-0969">Cilium</keyword>
<sequence>MATQAELVKALITELAQDVKSYQQLAQQLKHQQLLLQNRDSKALLTHNVELQLLMQQLNNHAQHRGEHLIALGMTADDAGMKCLLAALPPQYSQQARQLWQQLYDVTLQCQEQNNANGRLLAQQKQMMDKLLKPQQQYSYSPNI</sequence>
<dbReference type="SUPFAM" id="SSF140566">
    <property type="entry name" value="FlgN-like"/>
    <property type="match status" value="1"/>
</dbReference>
<dbReference type="GO" id="GO:0044780">
    <property type="term" value="P:bacterial-type flagellum assembly"/>
    <property type="evidence" value="ECO:0007669"/>
    <property type="project" value="InterPro"/>
</dbReference>
<accession>A0A2T3L2F3</accession>
<name>A0A2T3L2F3_9GAMM</name>
<dbReference type="EMBL" id="PYOC01000015">
    <property type="protein sequence ID" value="PSV42955.1"/>
    <property type="molecule type" value="Genomic_DNA"/>
</dbReference>
<protein>
    <submittedName>
        <fullName evidence="4">Flagellar protein FlgN</fullName>
    </submittedName>
</protein>
<dbReference type="Proteomes" id="UP000241803">
    <property type="component" value="Unassembled WGS sequence"/>
</dbReference>
<dbReference type="AlphaFoldDB" id="A0A2T3L2F3"/>
<comment type="function">
    <text evidence="1">Required for the efficient initiation of filament assembly.</text>
</comment>
<dbReference type="RefSeq" id="WP_107256203.1">
    <property type="nucleotide sequence ID" value="NZ_PYOC01000015.1"/>
</dbReference>
<dbReference type="InterPro" id="IPR036679">
    <property type="entry name" value="FlgN-like_sf"/>
</dbReference>
<evidence type="ECO:0000256" key="1">
    <source>
        <dbReference type="ARBA" id="ARBA00002397"/>
    </source>
</evidence>
<evidence type="ECO:0000313" key="4">
    <source>
        <dbReference type="EMBL" id="PSV42955.1"/>
    </source>
</evidence>
<proteinExistence type="inferred from homology"/>
<evidence type="ECO:0000256" key="2">
    <source>
        <dbReference type="ARBA" id="ARBA00007703"/>
    </source>
</evidence>
<gene>
    <name evidence="4" type="ORF">C9J47_24170</name>
</gene>
<dbReference type="Gene3D" id="1.20.58.300">
    <property type="entry name" value="FlgN-like"/>
    <property type="match status" value="1"/>
</dbReference>
<keyword evidence="4" id="KW-0966">Cell projection</keyword>
<keyword evidence="4" id="KW-0282">Flagellum</keyword>
<keyword evidence="5" id="KW-1185">Reference proteome</keyword>
<keyword evidence="3" id="KW-1005">Bacterial flagellum biogenesis</keyword>
<evidence type="ECO:0000313" key="5">
    <source>
        <dbReference type="Proteomes" id="UP000241803"/>
    </source>
</evidence>
<comment type="caution">
    <text evidence="4">The sequence shown here is derived from an EMBL/GenBank/DDBJ whole genome shotgun (WGS) entry which is preliminary data.</text>
</comment>
<dbReference type="Pfam" id="PF05130">
    <property type="entry name" value="FlgN"/>
    <property type="match status" value="1"/>
</dbReference>
<organism evidence="4 5">
    <name type="scientific">Photobacterium indicum</name>
    <dbReference type="NCBI Taxonomy" id="81447"/>
    <lineage>
        <taxon>Bacteria</taxon>
        <taxon>Pseudomonadati</taxon>
        <taxon>Pseudomonadota</taxon>
        <taxon>Gammaproteobacteria</taxon>
        <taxon>Vibrionales</taxon>
        <taxon>Vibrionaceae</taxon>
        <taxon>Photobacterium</taxon>
    </lineage>
</organism>
<evidence type="ECO:0000256" key="3">
    <source>
        <dbReference type="ARBA" id="ARBA00022795"/>
    </source>
</evidence>